<keyword evidence="3" id="KW-1185">Reference proteome</keyword>
<evidence type="ECO:0008006" key="4">
    <source>
        <dbReference type="Google" id="ProtNLM"/>
    </source>
</evidence>
<protein>
    <recommendedName>
        <fullName evidence="4">Secreted protein</fullName>
    </recommendedName>
</protein>
<feature type="chain" id="PRO_5040461296" description="Secreted protein" evidence="1">
    <location>
        <begin position="20"/>
        <end position="140"/>
    </location>
</feature>
<sequence length="140" mass="14960">MGFRLIVLSSSFCASFSSSHSLCSIPIPTSPGLGSFLFSPSFNRLIHAQGRDRLLGFRSPTFLSLLVLGKIPTFTTGHPPAGAIHLFVLTEFHGTSQGRDPTTTTAPPVLIYNLLRATSRQRVRIPKTSGQSAAKHGVAA</sequence>
<proteinExistence type="predicted"/>
<organism evidence="2 3">
    <name type="scientific">Dactylonectria estremocensis</name>
    <dbReference type="NCBI Taxonomy" id="1079267"/>
    <lineage>
        <taxon>Eukaryota</taxon>
        <taxon>Fungi</taxon>
        <taxon>Dikarya</taxon>
        <taxon>Ascomycota</taxon>
        <taxon>Pezizomycotina</taxon>
        <taxon>Sordariomycetes</taxon>
        <taxon>Hypocreomycetidae</taxon>
        <taxon>Hypocreales</taxon>
        <taxon>Nectriaceae</taxon>
        <taxon>Dactylonectria</taxon>
    </lineage>
</organism>
<evidence type="ECO:0000313" key="2">
    <source>
        <dbReference type="EMBL" id="KAH7162587.1"/>
    </source>
</evidence>
<evidence type="ECO:0000256" key="1">
    <source>
        <dbReference type="SAM" id="SignalP"/>
    </source>
</evidence>
<accession>A0A9P9FHX9</accession>
<dbReference type="Proteomes" id="UP000717696">
    <property type="component" value="Unassembled WGS sequence"/>
</dbReference>
<comment type="caution">
    <text evidence="2">The sequence shown here is derived from an EMBL/GenBank/DDBJ whole genome shotgun (WGS) entry which is preliminary data.</text>
</comment>
<dbReference type="EMBL" id="JAGMUU010000001">
    <property type="protein sequence ID" value="KAH7162587.1"/>
    <property type="molecule type" value="Genomic_DNA"/>
</dbReference>
<reference evidence="2" key="1">
    <citation type="journal article" date="2021" name="Nat. Commun.">
        <title>Genetic determinants of endophytism in the Arabidopsis root mycobiome.</title>
        <authorList>
            <person name="Mesny F."/>
            <person name="Miyauchi S."/>
            <person name="Thiergart T."/>
            <person name="Pickel B."/>
            <person name="Atanasova L."/>
            <person name="Karlsson M."/>
            <person name="Huettel B."/>
            <person name="Barry K.W."/>
            <person name="Haridas S."/>
            <person name="Chen C."/>
            <person name="Bauer D."/>
            <person name="Andreopoulos W."/>
            <person name="Pangilinan J."/>
            <person name="LaButti K."/>
            <person name="Riley R."/>
            <person name="Lipzen A."/>
            <person name="Clum A."/>
            <person name="Drula E."/>
            <person name="Henrissat B."/>
            <person name="Kohler A."/>
            <person name="Grigoriev I.V."/>
            <person name="Martin F.M."/>
            <person name="Hacquard S."/>
        </authorList>
    </citation>
    <scope>NUCLEOTIDE SEQUENCE</scope>
    <source>
        <strain evidence="2">MPI-CAGE-AT-0021</strain>
    </source>
</reference>
<keyword evidence="1" id="KW-0732">Signal</keyword>
<name>A0A9P9FHX9_9HYPO</name>
<feature type="signal peptide" evidence="1">
    <location>
        <begin position="1"/>
        <end position="19"/>
    </location>
</feature>
<dbReference type="AlphaFoldDB" id="A0A9P9FHX9"/>
<evidence type="ECO:0000313" key="3">
    <source>
        <dbReference type="Proteomes" id="UP000717696"/>
    </source>
</evidence>
<gene>
    <name evidence="2" type="ORF">B0J13DRAFT_14241</name>
</gene>